<sequence>MHSLKRCVFWLASAIPLQFACTTRCLVLRNDLTTKLQFYTYQTLPQKCVRLPSSTKSFSRDKNYTFWPKQQMHISITTHIFLSTGNRDGNHNHYTNPRKRTTYLQCPRRTLKIKFQIKIKMKRSNEERDGRIFVRFLAVDIWVSLVLFTNVTDRVVSLYGKLIKGRLGTGRSLLRYTDVCMCDIKQLDIDTNNREELAPNRMAWRADIRRDH</sequence>
<dbReference type="GeneID" id="20209176"/>
<reference evidence="3" key="3">
    <citation type="submission" date="2015-06" db="UniProtKB">
        <authorList>
            <consortium name="EnsemblMetazoa"/>
        </authorList>
    </citation>
    <scope>IDENTIFICATION</scope>
</reference>
<dbReference type="EnsemblMetazoa" id="HelroT183702">
    <property type="protein sequence ID" value="HelroP183702"/>
    <property type="gene ID" value="HelroG183702"/>
</dbReference>
<keyword evidence="4" id="KW-1185">Reference proteome</keyword>
<feature type="signal peptide" evidence="1">
    <location>
        <begin position="1"/>
        <end position="20"/>
    </location>
</feature>
<evidence type="ECO:0008006" key="5">
    <source>
        <dbReference type="Google" id="ProtNLM"/>
    </source>
</evidence>
<reference evidence="4" key="1">
    <citation type="submission" date="2012-12" db="EMBL/GenBank/DDBJ databases">
        <authorList>
            <person name="Hellsten U."/>
            <person name="Grimwood J."/>
            <person name="Chapman J.A."/>
            <person name="Shapiro H."/>
            <person name="Aerts A."/>
            <person name="Otillar R.P."/>
            <person name="Terry A.Y."/>
            <person name="Boore J.L."/>
            <person name="Simakov O."/>
            <person name="Marletaz F."/>
            <person name="Cho S.-J."/>
            <person name="Edsinger-Gonzales E."/>
            <person name="Havlak P."/>
            <person name="Kuo D.-H."/>
            <person name="Larsson T."/>
            <person name="Lv J."/>
            <person name="Arendt D."/>
            <person name="Savage R."/>
            <person name="Osoegawa K."/>
            <person name="de Jong P."/>
            <person name="Lindberg D.R."/>
            <person name="Seaver E.C."/>
            <person name="Weisblat D.A."/>
            <person name="Putnam N.H."/>
            <person name="Grigoriev I.V."/>
            <person name="Rokhsar D.S."/>
        </authorList>
    </citation>
    <scope>NUCLEOTIDE SEQUENCE</scope>
</reference>
<name>T1FK27_HELRO</name>
<reference evidence="2 4" key="2">
    <citation type="journal article" date="2013" name="Nature">
        <title>Insights into bilaterian evolution from three spiralian genomes.</title>
        <authorList>
            <person name="Simakov O."/>
            <person name="Marletaz F."/>
            <person name="Cho S.J."/>
            <person name="Edsinger-Gonzales E."/>
            <person name="Havlak P."/>
            <person name="Hellsten U."/>
            <person name="Kuo D.H."/>
            <person name="Larsson T."/>
            <person name="Lv J."/>
            <person name="Arendt D."/>
            <person name="Savage R."/>
            <person name="Osoegawa K."/>
            <person name="de Jong P."/>
            <person name="Grimwood J."/>
            <person name="Chapman J.A."/>
            <person name="Shapiro H."/>
            <person name="Aerts A."/>
            <person name="Otillar R.P."/>
            <person name="Terry A.Y."/>
            <person name="Boore J.L."/>
            <person name="Grigoriev I.V."/>
            <person name="Lindberg D.R."/>
            <person name="Seaver E.C."/>
            <person name="Weisblat D.A."/>
            <person name="Putnam N.H."/>
            <person name="Rokhsar D.S."/>
        </authorList>
    </citation>
    <scope>NUCLEOTIDE SEQUENCE</scope>
</reference>
<dbReference type="CTD" id="20209176"/>
<evidence type="ECO:0000256" key="1">
    <source>
        <dbReference type="SAM" id="SignalP"/>
    </source>
</evidence>
<evidence type="ECO:0000313" key="4">
    <source>
        <dbReference type="Proteomes" id="UP000015101"/>
    </source>
</evidence>
<keyword evidence="1" id="KW-0732">Signal</keyword>
<dbReference type="KEGG" id="hro:HELRODRAFT_183702"/>
<protein>
    <recommendedName>
        <fullName evidence="5">Secreted protein</fullName>
    </recommendedName>
</protein>
<dbReference type="Proteomes" id="UP000015101">
    <property type="component" value="Unassembled WGS sequence"/>
</dbReference>
<dbReference type="InParanoid" id="T1FK27"/>
<evidence type="ECO:0000313" key="3">
    <source>
        <dbReference type="EnsemblMetazoa" id="HelroP183702"/>
    </source>
</evidence>
<organism evidence="3 4">
    <name type="scientific">Helobdella robusta</name>
    <name type="common">Californian leech</name>
    <dbReference type="NCBI Taxonomy" id="6412"/>
    <lineage>
        <taxon>Eukaryota</taxon>
        <taxon>Metazoa</taxon>
        <taxon>Spiralia</taxon>
        <taxon>Lophotrochozoa</taxon>
        <taxon>Annelida</taxon>
        <taxon>Clitellata</taxon>
        <taxon>Hirudinea</taxon>
        <taxon>Rhynchobdellida</taxon>
        <taxon>Glossiphoniidae</taxon>
        <taxon>Helobdella</taxon>
    </lineage>
</organism>
<feature type="chain" id="PRO_5010980748" description="Secreted protein" evidence="1">
    <location>
        <begin position="21"/>
        <end position="212"/>
    </location>
</feature>
<proteinExistence type="predicted"/>
<dbReference type="HOGENOM" id="CLU_1300877_0_0_1"/>
<dbReference type="AlphaFoldDB" id="T1FK27"/>
<dbReference type="EMBL" id="AMQM01008954">
    <property type="status" value="NOT_ANNOTATED_CDS"/>
    <property type="molecule type" value="Genomic_DNA"/>
</dbReference>
<accession>T1FK27</accession>
<gene>
    <name evidence="3" type="primary">20209176</name>
    <name evidence="2" type="ORF">HELRODRAFT_183702</name>
</gene>
<dbReference type="EMBL" id="KB095883">
    <property type="protein sequence ID" value="ESO10377.1"/>
    <property type="molecule type" value="Genomic_DNA"/>
</dbReference>
<dbReference type="RefSeq" id="XP_009011537.1">
    <property type="nucleotide sequence ID" value="XM_009013289.1"/>
</dbReference>
<evidence type="ECO:0000313" key="2">
    <source>
        <dbReference type="EMBL" id="ESO10377.1"/>
    </source>
</evidence>